<name>A0AAV0WP82_9HEMI</name>
<evidence type="ECO:0000313" key="3">
    <source>
        <dbReference type="Proteomes" id="UP001160148"/>
    </source>
</evidence>
<sequence length="288" mass="32730">MQSGQNTINELTIGEPKGELTIRGLGTMGTKSVLFPIQLKSTMVTTSITNVITSTSCTNTNTRGQKPPTPGHWENQNHGVGFPNNDITRNNGPYTVTYGENPTERDNTYQTMIRDRPEESNLLPRENLQAAKDALPEYSGKKEEDPTRFLNTTRDVLLEAKIPRQRWVKVLAPQLKGDFESQLMVGENKSDRPHMGRIPQRIHQQVQRTTSQSETAHRIDGVETILWTSYGGLCVTKNSAFPKTEHWTRRGKCSGDHHTTNETRTSEPNQYWCKNQKRLWTSTKQHSR</sequence>
<proteinExistence type="predicted"/>
<keyword evidence="3" id="KW-1185">Reference proteome</keyword>
<dbReference type="EMBL" id="CARXXK010000002">
    <property type="protein sequence ID" value="CAI6357652.1"/>
    <property type="molecule type" value="Genomic_DNA"/>
</dbReference>
<feature type="region of interest" description="Disordered" evidence="1">
    <location>
        <begin position="247"/>
        <end position="267"/>
    </location>
</feature>
<dbReference type="AlphaFoldDB" id="A0AAV0WP82"/>
<accession>A0AAV0WP82</accession>
<comment type="caution">
    <text evidence="2">The sequence shown here is derived from an EMBL/GenBank/DDBJ whole genome shotgun (WGS) entry which is preliminary data.</text>
</comment>
<gene>
    <name evidence="2" type="ORF">MEUPH1_LOCUS13257</name>
</gene>
<feature type="region of interest" description="Disordered" evidence="1">
    <location>
        <begin position="58"/>
        <end position="106"/>
    </location>
</feature>
<protein>
    <submittedName>
        <fullName evidence="2">Uncharacterized protein</fullName>
    </submittedName>
</protein>
<organism evidence="2 3">
    <name type="scientific">Macrosiphum euphorbiae</name>
    <name type="common">potato aphid</name>
    <dbReference type="NCBI Taxonomy" id="13131"/>
    <lineage>
        <taxon>Eukaryota</taxon>
        <taxon>Metazoa</taxon>
        <taxon>Ecdysozoa</taxon>
        <taxon>Arthropoda</taxon>
        <taxon>Hexapoda</taxon>
        <taxon>Insecta</taxon>
        <taxon>Pterygota</taxon>
        <taxon>Neoptera</taxon>
        <taxon>Paraneoptera</taxon>
        <taxon>Hemiptera</taxon>
        <taxon>Sternorrhyncha</taxon>
        <taxon>Aphidomorpha</taxon>
        <taxon>Aphidoidea</taxon>
        <taxon>Aphididae</taxon>
        <taxon>Macrosiphini</taxon>
        <taxon>Macrosiphum</taxon>
    </lineage>
</organism>
<evidence type="ECO:0000256" key="1">
    <source>
        <dbReference type="SAM" id="MobiDB-lite"/>
    </source>
</evidence>
<feature type="compositionally biased region" description="Basic and acidic residues" evidence="1">
    <location>
        <begin position="247"/>
        <end position="265"/>
    </location>
</feature>
<reference evidence="2 3" key="1">
    <citation type="submission" date="2023-01" db="EMBL/GenBank/DDBJ databases">
        <authorList>
            <person name="Whitehead M."/>
        </authorList>
    </citation>
    <scope>NUCLEOTIDE SEQUENCE [LARGE SCALE GENOMIC DNA]</scope>
</reference>
<feature type="compositionally biased region" description="Polar residues" evidence="1">
    <location>
        <begin position="85"/>
        <end position="100"/>
    </location>
</feature>
<dbReference type="Proteomes" id="UP001160148">
    <property type="component" value="Unassembled WGS sequence"/>
</dbReference>
<evidence type="ECO:0000313" key="2">
    <source>
        <dbReference type="EMBL" id="CAI6357652.1"/>
    </source>
</evidence>